<sequence>MLSPARYLLVILLSLIGVHFLLTITHEQYGNAISFSHLKDKLSCPAPSETIRPESFAESEFKNTTQRKSNAAFVILARNSELNGVLESIKMMEDRFNRNFGYPYVFLNEKPFTSEFIKHTSDIISTKAEYGVIPPEHWYQPEWIDEERATQGRLKLQQKGIIYGESISYRNMCRFNSGFFFRHPLMMKYDFYWRIEPGVKFFCDLDYDPFLFMQDNKKVYGFTISLYEFSETIETLWQTVKDFMQRYPEHISEDNTMRFLSDNGGESYNLCHFWSNFEIGDLNFWRSPAYMAFFEHLEKTGGFYYERWGDAPVHSIAAALLARRDQLHFFNDIGYKHDPFMHCPTGAAHTKGKCWCDQKESFDYDGYSCHVKYETAMMPSTPAPDPLS</sequence>
<reference evidence="6" key="2">
    <citation type="submission" date="2015-01" db="EMBL/GenBank/DDBJ databases">
        <title>Evolutionary Origins and Diversification of the Mycorrhizal Mutualists.</title>
        <authorList>
            <consortium name="DOE Joint Genome Institute"/>
            <consortium name="Mycorrhizal Genomics Consortium"/>
            <person name="Kohler A."/>
            <person name="Kuo A."/>
            <person name="Nagy L.G."/>
            <person name="Floudas D."/>
            <person name="Copeland A."/>
            <person name="Barry K.W."/>
            <person name="Cichocki N."/>
            <person name="Veneault-Fourrey C."/>
            <person name="LaButti K."/>
            <person name="Lindquist E.A."/>
            <person name="Lipzen A."/>
            <person name="Lundell T."/>
            <person name="Morin E."/>
            <person name="Murat C."/>
            <person name="Riley R."/>
            <person name="Ohm R."/>
            <person name="Sun H."/>
            <person name="Tunlid A."/>
            <person name="Henrissat B."/>
            <person name="Grigoriev I.V."/>
            <person name="Hibbett D.S."/>
            <person name="Martin F."/>
        </authorList>
    </citation>
    <scope>NUCLEOTIDE SEQUENCE [LARGE SCALE GENOMIC DNA]</scope>
    <source>
        <strain evidence="6">MUT 4182</strain>
    </source>
</reference>
<name>A0A0C3QHU2_9AGAM</name>
<dbReference type="GO" id="GO:0005794">
    <property type="term" value="C:Golgi apparatus"/>
    <property type="evidence" value="ECO:0007669"/>
    <property type="project" value="TreeGrafter"/>
</dbReference>
<dbReference type="InterPro" id="IPR029044">
    <property type="entry name" value="Nucleotide-diphossugar_trans"/>
</dbReference>
<evidence type="ECO:0000313" key="5">
    <source>
        <dbReference type="EMBL" id="KIO26246.1"/>
    </source>
</evidence>
<dbReference type="GO" id="GO:0000026">
    <property type="term" value="F:alpha-1,2-mannosyltransferase activity"/>
    <property type="evidence" value="ECO:0007669"/>
    <property type="project" value="TreeGrafter"/>
</dbReference>
<dbReference type="AlphaFoldDB" id="A0A0C3QHU2"/>
<dbReference type="Pfam" id="PF01793">
    <property type="entry name" value="Glyco_transf_15"/>
    <property type="match status" value="1"/>
</dbReference>
<feature type="active site" description="Nucleophile" evidence="3">
    <location>
        <position position="278"/>
    </location>
</feature>
<dbReference type="Gene3D" id="3.90.550.10">
    <property type="entry name" value="Spore Coat Polysaccharide Biosynthesis Protein SpsA, Chain A"/>
    <property type="match status" value="1"/>
</dbReference>
<gene>
    <name evidence="5" type="ORF">M407DRAFT_24460</name>
</gene>
<dbReference type="GO" id="GO:0000032">
    <property type="term" value="P:cell wall mannoprotein biosynthetic process"/>
    <property type="evidence" value="ECO:0007669"/>
    <property type="project" value="TreeGrafter"/>
</dbReference>
<dbReference type="Proteomes" id="UP000054248">
    <property type="component" value="Unassembled WGS sequence"/>
</dbReference>
<feature type="chain" id="PRO_5002168560" evidence="4">
    <location>
        <begin position="24"/>
        <end position="388"/>
    </location>
</feature>
<organism evidence="5 6">
    <name type="scientific">Tulasnella calospora MUT 4182</name>
    <dbReference type="NCBI Taxonomy" id="1051891"/>
    <lineage>
        <taxon>Eukaryota</taxon>
        <taxon>Fungi</taxon>
        <taxon>Dikarya</taxon>
        <taxon>Basidiomycota</taxon>
        <taxon>Agaricomycotina</taxon>
        <taxon>Agaricomycetes</taxon>
        <taxon>Cantharellales</taxon>
        <taxon>Tulasnellaceae</taxon>
        <taxon>Tulasnella</taxon>
    </lineage>
</organism>
<comment type="similarity">
    <text evidence="1">Belongs to the glycosyltransferase 15 family.</text>
</comment>
<keyword evidence="4" id="KW-0732">Signal</keyword>
<keyword evidence="6" id="KW-1185">Reference proteome</keyword>
<evidence type="ECO:0000256" key="4">
    <source>
        <dbReference type="SAM" id="SignalP"/>
    </source>
</evidence>
<dbReference type="EMBL" id="KN823027">
    <property type="protein sequence ID" value="KIO26246.1"/>
    <property type="molecule type" value="Genomic_DNA"/>
</dbReference>
<dbReference type="PANTHER" id="PTHR31121:SF6">
    <property type="entry name" value="ALPHA-1,2 MANNOSYLTRANSFERASE KTR1"/>
    <property type="match status" value="1"/>
</dbReference>
<dbReference type="PIRSF" id="PIRSF018153">
    <property type="entry name" value="Glyco_trans_15"/>
    <property type="match status" value="1"/>
</dbReference>
<dbReference type="HOGENOM" id="CLU_024327_4_4_1"/>
<keyword evidence="2 5" id="KW-0808">Transferase</keyword>
<dbReference type="PANTHER" id="PTHR31121">
    <property type="entry name" value="ALPHA-1,2 MANNOSYLTRANSFERASE KTR1"/>
    <property type="match status" value="1"/>
</dbReference>
<dbReference type="FunFam" id="3.90.550.10:FF:000051">
    <property type="entry name" value="Alpha-1,2-mannosyltransferase (Ktr4)"/>
    <property type="match status" value="1"/>
</dbReference>
<proteinExistence type="inferred from homology"/>
<reference evidence="5 6" key="1">
    <citation type="submission" date="2014-04" db="EMBL/GenBank/DDBJ databases">
        <authorList>
            <consortium name="DOE Joint Genome Institute"/>
            <person name="Kuo A."/>
            <person name="Girlanda M."/>
            <person name="Perotto S."/>
            <person name="Kohler A."/>
            <person name="Nagy L.G."/>
            <person name="Floudas D."/>
            <person name="Copeland A."/>
            <person name="Barry K.W."/>
            <person name="Cichocki N."/>
            <person name="Veneault-Fourrey C."/>
            <person name="LaButti K."/>
            <person name="Lindquist E.A."/>
            <person name="Lipzen A."/>
            <person name="Lundell T."/>
            <person name="Morin E."/>
            <person name="Murat C."/>
            <person name="Sun H."/>
            <person name="Tunlid A."/>
            <person name="Henrissat B."/>
            <person name="Grigoriev I.V."/>
            <person name="Hibbett D.S."/>
            <person name="Martin F."/>
            <person name="Nordberg H.P."/>
            <person name="Cantor M.N."/>
            <person name="Hua S.X."/>
        </authorList>
    </citation>
    <scope>NUCLEOTIDE SEQUENCE [LARGE SCALE GENOMIC DNA]</scope>
    <source>
        <strain evidence="5 6">MUT 4182</strain>
    </source>
</reference>
<dbReference type="OrthoDB" id="439943at2759"/>
<dbReference type="InterPro" id="IPR002685">
    <property type="entry name" value="Glyco_trans_15"/>
</dbReference>
<evidence type="ECO:0000313" key="6">
    <source>
        <dbReference type="Proteomes" id="UP000054248"/>
    </source>
</evidence>
<feature type="signal peptide" evidence="4">
    <location>
        <begin position="1"/>
        <end position="23"/>
    </location>
</feature>
<accession>A0A0C3QHU2</accession>
<dbReference type="SUPFAM" id="SSF53448">
    <property type="entry name" value="Nucleotide-diphospho-sugar transferases"/>
    <property type="match status" value="1"/>
</dbReference>
<evidence type="ECO:0000256" key="3">
    <source>
        <dbReference type="PIRSR" id="PIRSR018153-1"/>
    </source>
</evidence>
<dbReference type="GO" id="GO:0006487">
    <property type="term" value="P:protein N-linked glycosylation"/>
    <property type="evidence" value="ECO:0007669"/>
    <property type="project" value="TreeGrafter"/>
</dbReference>
<evidence type="ECO:0000256" key="1">
    <source>
        <dbReference type="ARBA" id="ARBA00007677"/>
    </source>
</evidence>
<evidence type="ECO:0000256" key="2">
    <source>
        <dbReference type="ARBA" id="ARBA00022679"/>
    </source>
</evidence>
<protein>
    <submittedName>
        <fullName evidence="5">Glycosyltransferase family 15 protein</fullName>
    </submittedName>
</protein>
<dbReference type="GO" id="GO:0016020">
    <property type="term" value="C:membrane"/>
    <property type="evidence" value="ECO:0007669"/>
    <property type="project" value="InterPro"/>
</dbReference>
<dbReference type="STRING" id="1051891.A0A0C3QHU2"/>